<keyword evidence="3" id="KW-0548">Nucleotidyltransferase</keyword>
<dbReference type="InterPro" id="IPR043502">
    <property type="entry name" value="DNA/RNA_pol_sf"/>
</dbReference>
<evidence type="ECO:0000256" key="4">
    <source>
        <dbReference type="ARBA" id="ARBA00022932"/>
    </source>
</evidence>
<dbReference type="OrthoDB" id="2411376at2759"/>
<comment type="catalytic activity">
    <reaction evidence="6">
        <text>DNA(n) + a 2'-deoxyribonucleoside 5'-triphosphate = DNA(n+1) + diphosphate</text>
        <dbReference type="Rhea" id="RHEA:22508"/>
        <dbReference type="Rhea" id="RHEA-COMP:17339"/>
        <dbReference type="Rhea" id="RHEA-COMP:17340"/>
        <dbReference type="ChEBI" id="CHEBI:33019"/>
        <dbReference type="ChEBI" id="CHEBI:61560"/>
        <dbReference type="ChEBI" id="CHEBI:173112"/>
        <dbReference type="EC" id="2.7.7.7"/>
    </reaction>
</comment>
<keyword evidence="5" id="KW-0238">DNA-binding</keyword>
<dbReference type="Gene3D" id="1.10.287.690">
    <property type="entry name" value="Helix hairpin bin"/>
    <property type="match status" value="1"/>
</dbReference>
<dbReference type="EMBL" id="CAJVQA010009504">
    <property type="protein sequence ID" value="CAG8685806.1"/>
    <property type="molecule type" value="Genomic_DNA"/>
</dbReference>
<evidence type="ECO:0000256" key="3">
    <source>
        <dbReference type="ARBA" id="ARBA00022695"/>
    </source>
</evidence>
<keyword evidence="4" id="KW-0239">DNA-directed DNA polymerase</keyword>
<dbReference type="Proteomes" id="UP000789759">
    <property type="component" value="Unassembled WGS sequence"/>
</dbReference>
<evidence type="ECO:0000313" key="9">
    <source>
        <dbReference type="Proteomes" id="UP000789759"/>
    </source>
</evidence>
<reference evidence="8" key="1">
    <citation type="submission" date="2021-06" db="EMBL/GenBank/DDBJ databases">
        <authorList>
            <person name="Kallberg Y."/>
            <person name="Tangrot J."/>
            <person name="Rosling A."/>
        </authorList>
    </citation>
    <scope>NUCLEOTIDE SEQUENCE</scope>
    <source>
        <strain evidence="8">FL966</strain>
    </source>
</reference>
<dbReference type="InterPro" id="IPR050240">
    <property type="entry name" value="DNA_pol_type-B"/>
</dbReference>
<dbReference type="InterPro" id="IPR006134">
    <property type="entry name" value="DNA-dir_DNA_pol_B_multi_dom"/>
</dbReference>
<evidence type="ECO:0000256" key="5">
    <source>
        <dbReference type="ARBA" id="ARBA00023125"/>
    </source>
</evidence>
<dbReference type="Pfam" id="PF00136">
    <property type="entry name" value="DNA_pol_B"/>
    <property type="match status" value="1"/>
</dbReference>
<dbReference type="GO" id="GO:0000166">
    <property type="term" value="F:nucleotide binding"/>
    <property type="evidence" value="ECO:0007669"/>
    <property type="project" value="InterPro"/>
</dbReference>
<accession>A0A9N9ER73</accession>
<keyword evidence="9" id="KW-1185">Reference proteome</keyword>
<evidence type="ECO:0000256" key="2">
    <source>
        <dbReference type="ARBA" id="ARBA00022679"/>
    </source>
</evidence>
<gene>
    <name evidence="8" type="ORF">CPELLU_LOCUS11060</name>
</gene>
<dbReference type="PANTHER" id="PTHR10322">
    <property type="entry name" value="DNA POLYMERASE CATALYTIC SUBUNIT"/>
    <property type="match status" value="1"/>
</dbReference>
<organism evidence="8 9">
    <name type="scientific">Cetraspora pellucida</name>
    <dbReference type="NCBI Taxonomy" id="1433469"/>
    <lineage>
        <taxon>Eukaryota</taxon>
        <taxon>Fungi</taxon>
        <taxon>Fungi incertae sedis</taxon>
        <taxon>Mucoromycota</taxon>
        <taxon>Glomeromycotina</taxon>
        <taxon>Glomeromycetes</taxon>
        <taxon>Diversisporales</taxon>
        <taxon>Gigasporaceae</taxon>
        <taxon>Cetraspora</taxon>
    </lineage>
</organism>
<dbReference type="PANTHER" id="PTHR10322:SF23">
    <property type="entry name" value="DNA POLYMERASE DELTA CATALYTIC SUBUNIT"/>
    <property type="match status" value="1"/>
</dbReference>
<keyword evidence="2" id="KW-0808">Transferase</keyword>
<evidence type="ECO:0000256" key="6">
    <source>
        <dbReference type="ARBA" id="ARBA00049244"/>
    </source>
</evidence>
<dbReference type="GO" id="GO:0006261">
    <property type="term" value="P:DNA-templated DNA replication"/>
    <property type="evidence" value="ECO:0007669"/>
    <property type="project" value="TreeGrafter"/>
</dbReference>
<proteinExistence type="predicted"/>
<dbReference type="SUPFAM" id="SSF56672">
    <property type="entry name" value="DNA/RNA polymerases"/>
    <property type="match status" value="1"/>
</dbReference>
<dbReference type="InterPro" id="IPR023211">
    <property type="entry name" value="DNA_pol_palm_dom_sf"/>
</dbReference>
<evidence type="ECO:0000313" key="8">
    <source>
        <dbReference type="EMBL" id="CAG8685806.1"/>
    </source>
</evidence>
<dbReference type="GO" id="GO:0003677">
    <property type="term" value="F:DNA binding"/>
    <property type="evidence" value="ECO:0007669"/>
    <property type="project" value="UniProtKB-KW"/>
</dbReference>
<evidence type="ECO:0000259" key="7">
    <source>
        <dbReference type="Pfam" id="PF00136"/>
    </source>
</evidence>
<dbReference type="AlphaFoldDB" id="A0A9N9ER73"/>
<name>A0A9N9ER73_9GLOM</name>
<dbReference type="EC" id="2.7.7.7" evidence="1"/>
<dbReference type="Gene3D" id="3.90.1600.10">
    <property type="entry name" value="Palm domain of DNA polymerase"/>
    <property type="match status" value="1"/>
</dbReference>
<evidence type="ECO:0000256" key="1">
    <source>
        <dbReference type="ARBA" id="ARBA00012417"/>
    </source>
</evidence>
<sequence length="202" mass="23769">MYDEGLVIPLIKNIKRPVADVNFTLYYPYAIIQNNISLKKYVSKDSTNHHLNTIIDNAIVYDKFLPYDNNINKIGIMAFICKELLKNQNDAKQKIKLFKNDETKLLYYTSLLNALKIFANSVYSETDYRYSLLYHEEVVLLVIAFCQATLKMMINFVREQGFIVVYEDTDSVFYSLPESYFTELSIPLVYYQKKNIRKNRSN</sequence>
<dbReference type="GO" id="GO:0003887">
    <property type="term" value="F:DNA-directed DNA polymerase activity"/>
    <property type="evidence" value="ECO:0007669"/>
    <property type="project" value="UniProtKB-KW"/>
</dbReference>
<comment type="caution">
    <text evidence="8">The sequence shown here is derived from an EMBL/GenBank/DDBJ whole genome shotgun (WGS) entry which is preliminary data.</text>
</comment>
<protein>
    <recommendedName>
        <fullName evidence="1">DNA-directed DNA polymerase</fullName>
        <ecNumber evidence="1">2.7.7.7</ecNumber>
    </recommendedName>
</protein>
<feature type="domain" description="DNA-directed DNA polymerase family B multifunctional" evidence="7">
    <location>
        <begin position="5"/>
        <end position="177"/>
    </location>
</feature>